<protein>
    <submittedName>
        <fullName evidence="2">Uncharacterized protein</fullName>
    </submittedName>
</protein>
<feature type="region of interest" description="Disordered" evidence="1">
    <location>
        <begin position="283"/>
        <end position="412"/>
    </location>
</feature>
<proteinExistence type="predicted"/>
<evidence type="ECO:0000313" key="2">
    <source>
        <dbReference type="EMBL" id="KAK1938083.1"/>
    </source>
</evidence>
<accession>A0AAD9GGQ1</accession>
<feature type="region of interest" description="Disordered" evidence="1">
    <location>
        <begin position="120"/>
        <end position="179"/>
    </location>
</feature>
<reference evidence="2" key="1">
    <citation type="submission" date="2023-08" db="EMBL/GenBank/DDBJ databases">
        <title>Reference Genome Resource for the Citrus Pathogen Phytophthora citrophthora.</title>
        <authorList>
            <person name="Moller H."/>
            <person name="Coetzee B."/>
            <person name="Rose L.J."/>
            <person name="Van Niekerk J.M."/>
        </authorList>
    </citation>
    <scope>NUCLEOTIDE SEQUENCE</scope>
    <source>
        <strain evidence="2">STE-U-9442</strain>
    </source>
</reference>
<feature type="region of interest" description="Disordered" evidence="1">
    <location>
        <begin position="232"/>
        <end position="268"/>
    </location>
</feature>
<feature type="compositionally biased region" description="Polar residues" evidence="1">
    <location>
        <begin position="520"/>
        <end position="532"/>
    </location>
</feature>
<feature type="region of interest" description="Disordered" evidence="1">
    <location>
        <begin position="1"/>
        <end position="67"/>
    </location>
</feature>
<comment type="caution">
    <text evidence="2">The sequence shown here is derived from an EMBL/GenBank/DDBJ whole genome shotgun (WGS) entry which is preliminary data.</text>
</comment>
<feature type="compositionally biased region" description="Polar residues" evidence="1">
    <location>
        <begin position="15"/>
        <end position="24"/>
    </location>
</feature>
<evidence type="ECO:0000256" key="1">
    <source>
        <dbReference type="SAM" id="MobiDB-lite"/>
    </source>
</evidence>
<dbReference type="Proteomes" id="UP001259832">
    <property type="component" value="Unassembled WGS sequence"/>
</dbReference>
<evidence type="ECO:0000313" key="3">
    <source>
        <dbReference type="Proteomes" id="UP001259832"/>
    </source>
</evidence>
<feature type="compositionally biased region" description="Polar residues" evidence="1">
    <location>
        <begin position="563"/>
        <end position="580"/>
    </location>
</feature>
<sequence length="623" mass="68086">MMAKAEVTRKKRLTSVKSTLSNQLHPAIEHKLRKKKKNPDSARRCNSLENSNSNETEMKMEPQLASDEELSTLDTIRHNVFPVPSYADYRSMFDEFSLNAAADGLFHPASSIEAFTEHDTKFHQESHSSSAKPQSGPRRARTGSEYPPSRENHRLPSLDSGKSKRKLPGGNSGSAPASILTTSSLSKLLDGDDDKRSLSATQSDSTLYAPRRLDAVPSSVDRTALDFLEYELGSDSDNNLPNSPVAKYSREVKEPDNNMIPEDNSVVPPLDFSLARKFEQLKQIMKSNREKHNSVRELPGSEATSNSQTDPPRPLSKTSKPRTSSESDRRSSSSTIRASNGPSRTKIGKNTVKSSSKKHSPAVRATTDMNNGRSGTKTTLTGQGPASRKASSSVAVVRAPPGRLKKEHTGISLSDLKAEHREALQMLKELGGPMDPDYLQVENDLDVSKRSRAGKGLNTFRSSRSTMALASRKSINQHNHHPASTSQVSANSAVSMVTKLRESISSGRNSRESSPRTHSPENAATSPETASQNDDKTGGSDTDSPASNQRAVIDQKEDPDTVLVNSQPQFSTSEGSSDSWKQYENDTIGKSENNNDLEHGDGVDINVTRVSGNRYSDEYFDSD</sequence>
<feature type="compositionally biased region" description="Polar residues" evidence="1">
    <location>
        <begin position="367"/>
        <end position="384"/>
    </location>
</feature>
<feature type="compositionally biased region" description="Polar residues" evidence="1">
    <location>
        <begin position="539"/>
        <end position="550"/>
    </location>
</feature>
<feature type="compositionally biased region" description="Basic and acidic residues" evidence="1">
    <location>
        <begin position="509"/>
        <end position="519"/>
    </location>
</feature>
<organism evidence="2 3">
    <name type="scientific">Phytophthora citrophthora</name>
    <dbReference type="NCBI Taxonomy" id="4793"/>
    <lineage>
        <taxon>Eukaryota</taxon>
        <taxon>Sar</taxon>
        <taxon>Stramenopiles</taxon>
        <taxon>Oomycota</taxon>
        <taxon>Peronosporomycetes</taxon>
        <taxon>Peronosporales</taxon>
        <taxon>Peronosporaceae</taxon>
        <taxon>Phytophthora</taxon>
    </lineage>
</organism>
<gene>
    <name evidence="2" type="ORF">P3T76_009233</name>
</gene>
<name>A0AAD9GGQ1_9STRA</name>
<feature type="compositionally biased region" description="Polar residues" evidence="1">
    <location>
        <begin position="459"/>
        <end position="495"/>
    </location>
</feature>
<dbReference type="AlphaFoldDB" id="A0AAD9GGQ1"/>
<dbReference type="EMBL" id="JASMQC010000018">
    <property type="protein sequence ID" value="KAK1938083.1"/>
    <property type="molecule type" value="Genomic_DNA"/>
</dbReference>
<feature type="compositionally biased region" description="Low complexity" evidence="1">
    <location>
        <begin position="385"/>
        <end position="401"/>
    </location>
</feature>
<feature type="region of interest" description="Disordered" evidence="1">
    <location>
        <begin position="448"/>
        <end position="623"/>
    </location>
</feature>
<keyword evidence="3" id="KW-1185">Reference proteome</keyword>